<reference evidence="3" key="2">
    <citation type="submission" date="2020-09" db="EMBL/GenBank/DDBJ databases">
        <authorList>
            <person name="Sun Q."/>
            <person name="Ohkuma M."/>
        </authorList>
    </citation>
    <scope>NUCLEOTIDE SEQUENCE</scope>
    <source>
        <strain evidence="3">JCM 4790</strain>
    </source>
</reference>
<comment type="caution">
    <text evidence="3">The sequence shown here is derived from an EMBL/GenBank/DDBJ whole genome shotgun (WGS) entry which is preliminary data.</text>
</comment>
<keyword evidence="1" id="KW-0808">Transferase</keyword>
<reference evidence="3" key="1">
    <citation type="journal article" date="2014" name="Int. J. Syst. Evol. Microbiol.">
        <title>Complete genome sequence of Corynebacterium casei LMG S-19264T (=DSM 44701T), isolated from a smear-ripened cheese.</title>
        <authorList>
            <consortium name="US DOE Joint Genome Institute (JGI-PGF)"/>
            <person name="Walter F."/>
            <person name="Albersmeier A."/>
            <person name="Kalinowski J."/>
            <person name="Ruckert C."/>
        </authorList>
    </citation>
    <scope>NUCLEOTIDE SEQUENCE</scope>
    <source>
        <strain evidence="3">JCM 4790</strain>
    </source>
</reference>
<evidence type="ECO:0000313" key="4">
    <source>
        <dbReference type="Proteomes" id="UP000619244"/>
    </source>
</evidence>
<organism evidence="3 4">
    <name type="scientific">Streptomyces minutiscleroticus</name>
    <dbReference type="NCBI Taxonomy" id="68238"/>
    <lineage>
        <taxon>Bacteria</taxon>
        <taxon>Bacillati</taxon>
        <taxon>Actinomycetota</taxon>
        <taxon>Actinomycetes</taxon>
        <taxon>Kitasatosporales</taxon>
        <taxon>Streptomycetaceae</taxon>
        <taxon>Streptomyces</taxon>
    </lineage>
</organism>
<dbReference type="InterPro" id="IPR050267">
    <property type="entry name" value="Anti-sigma-factor_SerPK"/>
</dbReference>
<dbReference type="RefSeq" id="WP_190189200.1">
    <property type="nucleotide sequence ID" value="NZ_BMVU01000003.1"/>
</dbReference>
<accession>A0A918NDK0</accession>
<dbReference type="GO" id="GO:0005524">
    <property type="term" value="F:ATP binding"/>
    <property type="evidence" value="ECO:0007669"/>
    <property type="project" value="UniProtKB-KW"/>
</dbReference>
<dbReference type="Gene3D" id="3.30.565.10">
    <property type="entry name" value="Histidine kinase-like ATPase, C-terminal domain"/>
    <property type="match status" value="1"/>
</dbReference>
<protein>
    <submittedName>
        <fullName evidence="3">ATP-binding protein</fullName>
    </submittedName>
</protein>
<evidence type="ECO:0000259" key="2">
    <source>
        <dbReference type="Pfam" id="PF13581"/>
    </source>
</evidence>
<dbReference type="EMBL" id="BMVU01000003">
    <property type="protein sequence ID" value="GGX60023.1"/>
    <property type="molecule type" value="Genomic_DNA"/>
</dbReference>
<evidence type="ECO:0000256" key="1">
    <source>
        <dbReference type="ARBA" id="ARBA00022527"/>
    </source>
</evidence>
<dbReference type="Proteomes" id="UP000619244">
    <property type="component" value="Unassembled WGS sequence"/>
</dbReference>
<keyword evidence="1" id="KW-0723">Serine/threonine-protein kinase</keyword>
<keyword evidence="3" id="KW-0067">ATP-binding</keyword>
<dbReference type="PANTHER" id="PTHR35526:SF3">
    <property type="entry name" value="ANTI-SIGMA-F FACTOR RSBW"/>
    <property type="match status" value="1"/>
</dbReference>
<dbReference type="CDD" id="cd16936">
    <property type="entry name" value="HATPase_RsbW-like"/>
    <property type="match status" value="1"/>
</dbReference>
<keyword evidence="4" id="KW-1185">Reference proteome</keyword>
<gene>
    <name evidence="3" type="ORF">GCM10010358_13170</name>
</gene>
<dbReference type="InterPro" id="IPR003594">
    <property type="entry name" value="HATPase_dom"/>
</dbReference>
<sequence length="157" mass="16779">MDKAVHSNDRQTDDEPITVSAAYAGNPDDIAQARDLARAFLTRARTEYGLPVCGTAVDTVRLVVSELLTNACKHAPGPCLLDLELRGDRVEITVRDRALGLPVAHPADPYRVGRHGLEIVTAVAQSFTVHREPVGKRTTAAVALTGLPGERAAAPRP</sequence>
<dbReference type="InterPro" id="IPR036890">
    <property type="entry name" value="HATPase_C_sf"/>
</dbReference>
<proteinExistence type="predicted"/>
<dbReference type="PANTHER" id="PTHR35526">
    <property type="entry name" value="ANTI-SIGMA-F FACTOR RSBW-RELATED"/>
    <property type="match status" value="1"/>
</dbReference>
<name>A0A918NDK0_9ACTN</name>
<dbReference type="Pfam" id="PF13581">
    <property type="entry name" value="HATPase_c_2"/>
    <property type="match status" value="1"/>
</dbReference>
<dbReference type="SUPFAM" id="SSF55874">
    <property type="entry name" value="ATPase domain of HSP90 chaperone/DNA topoisomerase II/histidine kinase"/>
    <property type="match status" value="1"/>
</dbReference>
<dbReference type="AlphaFoldDB" id="A0A918NDK0"/>
<dbReference type="GO" id="GO:0004674">
    <property type="term" value="F:protein serine/threonine kinase activity"/>
    <property type="evidence" value="ECO:0007669"/>
    <property type="project" value="UniProtKB-KW"/>
</dbReference>
<feature type="domain" description="Histidine kinase/HSP90-like ATPase" evidence="2">
    <location>
        <begin position="27"/>
        <end position="139"/>
    </location>
</feature>
<keyword evidence="1" id="KW-0418">Kinase</keyword>
<keyword evidence="3" id="KW-0547">Nucleotide-binding</keyword>
<evidence type="ECO:0000313" key="3">
    <source>
        <dbReference type="EMBL" id="GGX60023.1"/>
    </source>
</evidence>